<dbReference type="AlphaFoldDB" id="A0A4R0NZK2"/>
<gene>
    <name evidence="1" type="ORF">EZ449_16765</name>
</gene>
<protein>
    <submittedName>
        <fullName evidence="1">Uncharacterized protein</fullName>
    </submittedName>
</protein>
<reference evidence="1 2" key="1">
    <citation type="submission" date="2019-02" db="EMBL/GenBank/DDBJ databases">
        <title>Pedobacter sp. RP-3-11 sp. nov., isolated from Arctic soil.</title>
        <authorList>
            <person name="Dahal R.H."/>
        </authorList>
    </citation>
    <scope>NUCLEOTIDE SEQUENCE [LARGE SCALE GENOMIC DNA]</scope>
    <source>
        <strain evidence="1 2">RP-3-11</strain>
    </source>
</reference>
<comment type="caution">
    <text evidence="1">The sequence shown here is derived from an EMBL/GenBank/DDBJ whole genome shotgun (WGS) entry which is preliminary data.</text>
</comment>
<evidence type="ECO:0000313" key="2">
    <source>
        <dbReference type="Proteomes" id="UP000291485"/>
    </source>
</evidence>
<evidence type="ECO:0000313" key="1">
    <source>
        <dbReference type="EMBL" id="TCD04601.1"/>
    </source>
</evidence>
<accession>A0A4R0NZK2</accession>
<dbReference type="Proteomes" id="UP000291485">
    <property type="component" value="Unassembled WGS sequence"/>
</dbReference>
<name>A0A4R0NZK2_9SPHI</name>
<organism evidence="1 2">
    <name type="scientific">Pedobacter frigidisoli</name>
    <dbReference type="NCBI Taxonomy" id="2530455"/>
    <lineage>
        <taxon>Bacteria</taxon>
        <taxon>Pseudomonadati</taxon>
        <taxon>Bacteroidota</taxon>
        <taxon>Sphingobacteriia</taxon>
        <taxon>Sphingobacteriales</taxon>
        <taxon>Sphingobacteriaceae</taxon>
        <taxon>Pedobacter</taxon>
    </lineage>
</organism>
<keyword evidence="2" id="KW-1185">Reference proteome</keyword>
<dbReference type="RefSeq" id="WP_131560965.1">
    <property type="nucleotide sequence ID" value="NZ_SJSN01000014.1"/>
</dbReference>
<dbReference type="EMBL" id="SJSN01000014">
    <property type="protein sequence ID" value="TCD04601.1"/>
    <property type="molecule type" value="Genomic_DNA"/>
</dbReference>
<proteinExistence type="predicted"/>
<sequence length="75" mass="8577">METFVIQTEGPSQTKAVKDALKALHVKMLAIGTEENKLLPSHVADLMYKGLNEADRKEFTINEDFMEYVKSKYIK</sequence>